<keyword evidence="5 7" id="KW-1133">Transmembrane helix</keyword>
<evidence type="ECO:0000256" key="1">
    <source>
        <dbReference type="ARBA" id="ARBA00004651"/>
    </source>
</evidence>
<dbReference type="Pfam" id="PF04066">
    <property type="entry name" value="MrpF_PhaF"/>
    <property type="match status" value="1"/>
</dbReference>
<dbReference type="PANTHER" id="PTHR34702:SF1">
    <property type="entry name" value="NA(+)_H(+) ANTIPORTER SUBUNIT F"/>
    <property type="match status" value="1"/>
</dbReference>
<keyword evidence="3" id="KW-1003">Cell membrane</keyword>
<evidence type="ECO:0000256" key="5">
    <source>
        <dbReference type="ARBA" id="ARBA00022989"/>
    </source>
</evidence>
<evidence type="ECO:0000256" key="2">
    <source>
        <dbReference type="ARBA" id="ARBA00022448"/>
    </source>
</evidence>
<dbReference type="PANTHER" id="PTHR34702">
    <property type="entry name" value="NA(+)/H(+) ANTIPORTER SUBUNIT F1"/>
    <property type="match status" value="1"/>
</dbReference>
<evidence type="ECO:0000256" key="6">
    <source>
        <dbReference type="ARBA" id="ARBA00023136"/>
    </source>
</evidence>
<evidence type="ECO:0000256" key="3">
    <source>
        <dbReference type="ARBA" id="ARBA00022475"/>
    </source>
</evidence>
<feature type="transmembrane region" description="Helical" evidence="7">
    <location>
        <begin position="34"/>
        <end position="53"/>
    </location>
</feature>
<evidence type="ECO:0000256" key="7">
    <source>
        <dbReference type="SAM" id="Phobius"/>
    </source>
</evidence>
<sequence length="91" mass="9760">MIDLVANIAFAILAISFALCLYRLLAGPTLPDRVVAIDTITTIIIAMIAVYCMKEDSAIFYDAILVLSILGFVGTVSMAKFLARGGKIFDA</sequence>
<proteinExistence type="predicted"/>
<dbReference type="GO" id="GO:0015385">
    <property type="term" value="F:sodium:proton antiporter activity"/>
    <property type="evidence" value="ECO:0007669"/>
    <property type="project" value="TreeGrafter"/>
</dbReference>
<evidence type="ECO:0000256" key="4">
    <source>
        <dbReference type="ARBA" id="ARBA00022692"/>
    </source>
</evidence>
<keyword evidence="4 7" id="KW-0812">Transmembrane</keyword>
<dbReference type="InterPro" id="IPR007208">
    <property type="entry name" value="MrpF/PhaF-like"/>
</dbReference>
<evidence type="ECO:0008006" key="9">
    <source>
        <dbReference type="Google" id="ProtNLM"/>
    </source>
</evidence>
<dbReference type="AlphaFoldDB" id="A0A3B1CST1"/>
<keyword evidence="6 7" id="KW-0472">Membrane</keyword>
<reference evidence="8" key="1">
    <citation type="submission" date="2018-06" db="EMBL/GenBank/DDBJ databases">
        <authorList>
            <person name="Zhirakovskaya E."/>
        </authorList>
    </citation>
    <scope>NUCLEOTIDE SEQUENCE</scope>
</reference>
<name>A0A3B1CST1_9ZZZZ</name>
<organism evidence="8">
    <name type="scientific">hydrothermal vent metagenome</name>
    <dbReference type="NCBI Taxonomy" id="652676"/>
    <lineage>
        <taxon>unclassified sequences</taxon>
        <taxon>metagenomes</taxon>
        <taxon>ecological metagenomes</taxon>
    </lineage>
</organism>
<keyword evidence="2" id="KW-0813">Transport</keyword>
<dbReference type="GO" id="GO:0005886">
    <property type="term" value="C:plasma membrane"/>
    <property type="evidence" value="ECO:0007669"/>
    <property type="project" value="UniProtKB-SubCell"/>
</dbReference>
<protein>
    <recommendedName>
        <fullName evidence="9">Na(+) H(+) antiporter subunit F</fullName>
    </recommendedName>
</protein>
<feature type="transmembrane region" description="Helical" evidence="7">
    <location>
        <begin position="6"/>
        <end position="25"/>
    </location>
</feature>
<dbReference type="PIRSF" id="PIRSF028784">
    <property type="entry name" value="MrpF"/>
    <property type="match status" value="1"/>
</dbReference>
<dbReference type="EMBL" id="UOGF01000032">
    <property type="protein sequence ID" value="VAX27683.1"/>
    <property type="molecule type" value="Genomic_DNA"/>
</dbReference>
<feature type="transmembrane region" description="Helical" evidence="7">
    <location>
        <begin position="59"/>
        <end position="83"/>
    </location>
</feature>
<comment type="subcellular location">
    <subcellularLocation>
        <location evidence="1">Cell membrane</location>
        <topology evidence="1">Multi-pass membrane protein</topology>
    </subcellularLocation>
</comment>
<gene>
    <name evidence="8" type="ORF">MNBD_NITROSPIRAE01-1739</name>
</gene>
<accession>A0A3B1CST1</accession>
<evidence type="ECO:0000313" key="8">
    <source>
        <dbReference type="EMBL" id="VAX27683.1"/>
    </source>
</evidence>